<evidence type="ECO:0000313" key="1">
    <source>
        <dbReference type="EMBL" id="KAF8722285.1"/>
    </source>
</evidence>
<organism evidence="1 2">
    <name type="scientific">Digitaria exilis</name>
    <dbReference type="NCBI Taxonomy" id="1010633"/>
    <lineage>
        <taxon>Eukaryota</taxon>
        <taxon>Viridiplantae</taxon>
        <taxon>Streptophyta</taxon>
        <taxon>Embryophyta</taxon>
        <taxon>Tracheophyta</taxon>
        <taxon>Spermatophyta</taxon>
        <taxon>Magnoliopsida</taxon>
        <taxon>Liliopsida</taxon>
        <taxon>Poales</taxon>
        <taxon>Poaceae</taxon>
        <taxon>PACMAD clade</taxon>
        <taxon>Panicoideae</taxon>
        <taxon>Panicodae</taxon>
        <taxon>Paniceae</taxon>
        <taxon>Anthephorinae</taxon>
        <taxon>Digitaria</taxon>
    </lineage>
</organism>
<sequence length="157" mass="17192">MIWIVTTEILSPAMERRLHAQRLQEADHLVRYVYGEISAAKGSSSIRHTYVAQHVIRRLVFGKRHFGESPATLAGGGPGQQEVDHVEALFALNNHLYYFCVSDYFPVLVGLDLDGNEKVAKRVDADGTVSGIGVVESCFPTMQMGQILSADNVSSAS</sequence>
<comment type="caution">
    <text evidence="1">The sequence shown here is derived from an EMBL/GenBank/DDBJ whole genome shotgun (WGS) entry which is preliminary data.</text>
</comment>
<dbReference type="OrthoDB" id="681444at2759"/>
<dbReference type="EMBL" id="JACEFO010001675">
    <property type="protein sequence ID" value="KAF8722285.1"/>
    <property type="molecule type" value="Genomic_DNA"/>
</dbReference>
<name>A0A835CDN6_9POAL</name>
<dbReference type="Proteomes" id="UP000636709">
    <property type="component" value="Unassembled WGS sequence"/>
</dbReference>
<dbReference type="AlphaFoldDB" id="A0A835CDN6"/>
<keyword evidence="2" id="KW-1185">Reference proteome</keyword>
<protein>
    <submittedName>
        <fullName evidence="1">Uncharacterized protein</fullName>
    </submittedName>
</protein>
<accession>A0A835CDN6</accession>
<proteinExistence type="predicted"/>
<evidence type="ECO:0000313" key="2">
    <source>
        <dbReference type="Proteomes" id="UP000636709"/>
    </source>
</evidence>
<gene>
    <name evidence="1" type="ORF">HU200_022596</name>
</gene>
<reference evidence="1" key="1">
    <citation type="submission" date="2020-07" db="EMBL/GenBank/DDBJ databases">
        <title>Genome sequence and genetic diversity analysis of an under-domesticated orphan crop, white fonio (Digitaria exilis).</title>
        <authorList>
            <person name="Bennetzen J.L."/>
            <person name="Chen S."/>
            <person name="Ma X."/>
            <person name="Wang X."/>
            <person name="Yssel A.E.J."/>
            <person name="Chaluvadi S.R."/>
            <person name="Johnson M."/>
            <person name="Gangashetty P."/>
            <person name="Hamidou F."/>
            <person name="Sanogo M.D."/>
            <person name="Zwaenepoel A."/>
            <person name="Wallace J."/>
            <person name="Van De Peer Y."/>
            <person name="Van Deynze A."/>
        </authorList>
    </citation>
    <scope>NUCLEOTIDE SEQUENCE</scope>
    <source>
        <tissue evidence="1">Leaves</tissue>
    </source>
</reference>